<evidence type="ECO:0000313" key="2">
    <source>
        <dbReference type="EMBL" id="MFC1416608.1"/>
    </source>
</evidence>
<reference evidence="2 3" key="1">
    <citation type="submission" date="2024-09" db="EMBL/GenBank/DDBJ databases">
        <authorList>
            <person name="Lee S.D."/>
        </authorList>
    </citation>
    <scope>NUCLEOTIDE SEQUENCE [LARGE SCALE GENOMIC DNA]</scope>
    <source>
        <strain evidence="2 3">N8-3</strain>
    </source>
</reference>
<dbReference type="EMBL" id="JBHFAB010000004">
    <property type="protein sequence ID" value="MFC1416608.1"/>
    <property type="molecule type" value="Genomic_DNA"/>
</dbReference>
<dbReference type="Proteomes" id="UP001592531">
    <property type="component" value="Unassembled WGS sequence"/>
</dbReference>
<evidence type="ECO:0000256" key="1">
    <source>
        <dbReference type="SAM" id="MobiDB-lite"/>
    </source>
</evidence>
<dbReference type="RefSeq" id="WP_380533959.1">
    <property type="nucleotide sequence ID" value="NZ_JBHFAB010000004.1"/>
</dbReference>
<gene>
    <name evidence="2" type="ORF">ACEZDE_08140</name>
</gene>
<protein>
    <submittedName>
        <fullName evidence="2">Uncharacterized protein</fullName>
    </submittedName>
</protein>
<proteinExistence type="predicted"/>
<feature type="region of interest" description="Disordered" evidence="1">
    <location>
        <begin position="31"/>
        <end position="60"/>
    </location>
</feature>
<accession>A0ABV6VSR2</accession>
<organism evidence="2 3">
    <name type="scientific">Streptacidiphilus cavernicola</name>
    <dbReference type="NCBI Taxonomy" id="3342716"/>
    <lineage>
        <taxon>Bacteria</taxon>
        <taxon>Bacillati</taxon>
        <taxon>Actinomycetota</taxon>
        <taxon>Actinomycetes</taxon>
        <taxon>Kitasatosporales</taxon>
        <taxon>Streptomycetaceae</taxon>
        <taxon>Streptacidiphilus</taxon>
    </lineage>
</organism>
<sequence>MPQLAGWLFADLLLVLVVVVLGGEVVAAPAHPTAKPKPTVSASASPTVRPTATSPPGLDPHTKSVTLKVDPAAVLAHSAPALADLKRQVLQGIAPYRGRHAALVLVFATAGDVNYSSQLAETVAPMLPQFAPNFFPTYHQSIIRSYFDGQGKADTIRLELFFVGQ</sequence>
<comment type="caution">
    <text evidence="2">The sequence shown here is derived from an EMBL/GenBank/DDBJ whole genome shotgun (WGS) entry which is preliminary data.</text>
</comment>
<keyword evidence="3" id="KW-1185">Reference proteome</keyword>
<name>A0ABV6VSR2_9ACTN</name>
<feature type="compositionally biased region" description="Polar residues" evidence="1">
    <location>
        <begin position="40"/>
        <end position="54"/>
    </location>
</feature>
<evidence type="ECO:0000313" key="3">
    <source>
        <dbReference type="Proteomes" id="UP001592531"/>
    </source>
</evidence>